<keyword evidence="1" id="KW-1133">Transmembrane helix</keyword>
<keyword evidence="3" id="KW-1185">Reference proteome</keyword>
<evidence type="ECO:0000256" key="1">
    <source>
        <dbReference type="SAM" id="Phobius"/>
    </source>
</evidence>
<dbReference type="PATRIC" id="fig|1393034.3.peg.1235"/>
<reference evidence="3" key="1">
    <citation type="submission" date="2016-01" db="EMBL/GenBank/DDBJ databases">
        <authorList>
            <person name="Mitreva M."/>
            <person name="Pepin K.H."/>
            <person name="Mihindukulasuriya K.A."/>
            <person name="Fulton R."/>
            <person name="Fronick C."/>
            <person name="O'Laughlin M."/>
            <person name="Miner T."/>
            <person name="Herter B."/>
            <person name="Rosa B.A."/>
            <person name="Cordes M."/>
            <person name="Tomlinson C."/>
            <person name="Wollam A."/>
            <person name="Palsikar V.B."/>
            <person name="Mardis E.R."/>
            <person name="Wilson R.K."/>
        </authorList>
    </citation>
    <scope>NUCLEOTIDE SEQUENCE [LARGE SCALE GENOMIC DNA]</scope>
    <source>
        <strain evidence="3">DNF00019</strain>
    </source>
</reference>
<dbReference type="STRING" id="1393034.HMPREF3192_01266"/>
<comment type="caution">
    <text evidence="2">The sequence shown here is derived from an EMBL/GenBank/DDBJ whole genome shotgun (WGS) entry which is preliminary data.</text>
</comment>
<accession>A0A133XQE5</accession>
<evidence type="ECO:0000313" key="3">
    <source>
        <dbReference type="Proteomes" id="UP000070675"/>
    </source>
</evidence>
<dbReference type="EMBL" id="LSCR01000041">
    <property type="protein sequence ID" value="KXB33160.1"/>
    <property type="molecule type" value="Genomic_DNA"/>
</dbReference>
<gene>
    <name evidence="2" type="ORF">HMPREF3192_01266</name>
</gene>
<dbReference type="Proteomes" id="UP000070675">
    <property type="component" value="Unassembled WGS sequence"/>
</dbReference>
<name>A0A133XQE5_9ACTN</name>
<keyword evidence="1" id="KW-0812">Transmembrane</keyword>
<feature type="transmembrane region" description="Helical" evidence="1">
    <location>
        <begin position="43"/>
        <end position="61"/>
    </location>
</feature>
<proteinExistence type="predicted"/>
<evidence type="ECO:0000313" key="2">
    <source>
        <dbReference type="EMBL" id="KXB33160.1"/>
    </source>
</evidence>
<organism evidence="2 3">
    <name type="scientific">Atopobium deltae</name>
    <dbReference type="NCBI Taxonomy" id="1393034"/>
    <lineage>
        <taxon>Bacteria</taxon>
        <taxon>Bacillati</taxon>
        <taxon>Actinomycetota</taxon>
        <taxon>Coriobacteriia</taxon>
        <taxon>Coriobacteriales</taxon>
        <taxon>Atopobiaceae</taxon>
        <taxon>Atopobium</taxon>
    </lineage>
</organism>
<protein>
    <submittedName>
        <fullName evidence="2">Uncharacterized protein</fullName>
    </submittedName>
</protein>
<keyword evidence="1" id="KW-0472">Membrane</keyword>
<feature type="transmembrane region" description="Helical" evidence="1">
    <location>
        <begin position="109"/>
        <end position="131"/>
    </location>
</feature>
<sequence length="134" mass="15264">MKRHVYSLFRFLFVGAIWLLIVFAEDAHSPEFIHAMTPAKGSLVIHLASACMMASVVTLLYDLLDSATQSSYFFLYVRGIAVALFLQLTYIVVSYYLDVFITNQALPFALYELIVILLYLLPAVGMLYILFKHQ</sequence>
<dbReference type="AlphaFoldDB" id="A0A133XQE5"/>
<dbReference type="RefSeq" id="WP_066306251.1">
    <property type="nucleotide sequence ID" value="NZ_KQ959516.1"/>
</dbReference>
<feature type="transmembrane region" description="Helical" evidence="1">
    <location>
        <begin position="73"/>
        <end position="97"/>
    </location>
</feature>